<gene>
    <name evidence="6" type="primary">dcm</name>
    <name evidence="6" type="ORF">Aph01nite_43310</name>
</gene>
<dbReference type="InterPro" id="IPR029063">
    <property type="entry name" value="SAM-dependent_MTases_sf"/>
</dbReference>
<dbReference type="Proteomes" id="UP000640052">
    <property type="component" value="Unassembled WGS sequence"/>
</dbReference>
<evidence type="ECO:0000256" key="4">
    <source>
        <dbReference type="ARBA" id="ARBA00022691"/>
    </source>
</evidence>
<evidence type="ECO:0000313" key="7">
    <source>
        <dbReference type="Proteomes" id="UP000640052"/>
    </source>
</evidence>
<sequence>MSPYRHDGNMIEVSDWFCGAGGSSQGAEQVPNVKVTLAANHWQLALDTHQTNFPDVRHEQGKIQESPVHDWPVSHIHWASPECTKWSIANGEKRTFHRSRQDELFSREKTDKEITAEESRALMEQVPTYLEGVASRGRLVLAGVVENVTDEREWDGFDDWLRRFHRLGYKTRVIALNSMHAQPVRTLAAPQSRDRLYVGYWHRSLGRDPDWDKWLRPLTWCPACDEVVHAVLSFKKSYRDMGRYRSQYLYRCPRMSCRNTVVEPPVLPALEAIDLSLPTRRIGDGKPGKNFRPYAPNTVARIEAGVKKFWVPLLVPAGGTWNTTAYPVTQPLRTRTARENDALAVPPLLVPVEGRDGKAAFPATEPGRTQTARNETGVAFPPFLTLLRSGRPRNTDPAVDPLATIVADGSNHALVEPPPFLIPMRGGGDKERARPIDGPLHTVTAGGNHHYLAQAPEALLVPYYSNGVAKPASQPMGTVTTLDRFGLASADLPEIDINEVRFRMLEPSEIARGMAFAAGYVVLGDKRDQVTQLGNAVTPPAAEVLVSALVEAITGEELERFPGVAA</sequence>
<dbReference type="AlphaFoldDB" id="A0A919QBZ1"/>
<evidence type="ECO:0000313" key="6">
    <source>
        <dbReference type="EMBL" id="GIH26021.1"/>
    </source>
</evidence>
<dbReference type="Pfam" id="PF00145">
    <property type="entry name" value="DNA_methylase"/>
    <property type="match status" value="1"/>
</dbReference>
<reference evidence="6" key="1">
    <citation type="submission" date="2021-01" db="EMBL/GenBank/DDBJ databases">
        <title>Whole genome shotgun sequence of Acrocarpospora phusangensis NBRC 108782.</title>
        <authorList>
            <person name="Komaki H."/>
            <person name="Tamura T."/>
        </authorList>
    </citation>
    <scope>NUCLEOTIDE SEQUENCE</scope>
    <source>
        <strain evidence="6">NBRC 108782</strain>
    </source>
</reference>
<dbReference type="PANTHER" id="PTHR46098">
    <property type="entry name" value="TRNA (CYTOSINE(38)-C(5))-METHYLTRANSFERASE"/>
    <property type="match status" value="1"/>
</dbReference>
<keyword evidence="5" id="KW-0680">Restriction system</keyword>
<comment type="caution">
    <text evidence="6">The sequence shown here is derived from an EMBL/GenBank/DDBJ whole genome shotgun (WGS) entry which is preliminary data.</text>
</comment>
<evidence type="ECO:0000256" key="5">
    <source>
        <dbReference type="ARBA" id="ARBA00022747"/>
    </source>
</evidence>
<proteinExistence type="predicted"/>
<dbReference type="EMBL" id="BOOA01000035">
    <property type="protein sequence ID" value="GIH26021.1"/>
    <property type="molecule type" value="Genomic_DNA"/>
</dbReference>
<dbReference type="InterPro" id="IPR001525">
    <property type="entry name" value="C5_MeTfrase"/>
</dbReference>
<dbReference type="GO" id="GO:0003886">
    <property type="term" value="F:DNA (cytosine-5-)-methyltransferase activity"/>
    <property type="evidence" value="ECO:0007669"/>
    <property type="project" value="UniProtKB-EC"/>
</dbReference>
<keyword evidence="3" id="KW-0808">Transferase</keyword>
<keyword evidence="7" id="KW-1185">Reference proteome</keyword>
<dbReference type="Gene3D" id="3.90.120.10">
    <property type="entry name" value="DNA Methylase, subunit A, domain 2"/>
    <property type="match status" value="1"/>
</dbReference>
<evidence type="ECO:0000256" key="2">
    <source>
        <dbReference type="ARBA" id="ARBA00022603"/>
    </source>
</evidence>
<evidence type="ECO:0000256" key="3">
    <source>
        <dbReference type="ARBA" id="ARBA00022679"/>
    </source>
</evidence>
<dbReference type="EC" id="2.1.1.37" evidence="1"/>
<name>A0A919QBZ1_9ACTN</name>
<dbReference type="Gene3D" id="3.40.50.150">
    <property type="entry name" value="Vaccinia Virus protein VP39"/>
    <property type="match status" value="1"/>
</dbReference>
<dbReference type="RefSeq" id="WP_239161864.1">
    <property type="nucleotide sequence ID" value="NZ_BOOA01000035.1"/>
</dbReference>
<accession>A0A919QBZ1</accession>
<evidence type="ECO:0000256" key="1">
    <source>
        <dbReference type="ARBA" id="ARBA00011975"/>
    </source>
</evidence>
<dbReference type="PANTHER" id="PTHR46098:SF1">
    <property type="entry name" value="TRNA (CYTOSINE(38)-C(5))-METHYLTRANSFERASE"/>
    <property type="match status" value="1"/>
</dbReference>
<dbReference type="GO" id="GO:0009307">
    <property type="term" value="P:DNA restriction-modification system"/>
    <property type="evidence" value="ECO:0007669"/>
    <property type="project" value="UniProtKB-KW"/>
</dbReference>
<keyword evidence="4" id="KW-0949">S-adenosyl-L-methionine</keyword>
<keyword evidence="2 6" id="KW-0489">Methyltransferase</keyword>
<dbReference type="InterPro" id="IPR050750">
    <property type="entry name" value="C5-MTase"/>
</dbReference>
<dbReference type="GO" id="GO:0032259">
    <property type="term" value="P:methylation"/>
    <property type="evidence" value="ECO:0007669"/>
    <property type="project" value="UniProtKB-KW"/>
</dbReference>
<organism evidence="6 7">
    <name type="scientific">Acrocarpospora phusangensis</name>
    <dbReference type="NCBI Taxonomy" id="1070424"/>
    <lineage>
        <taxon>Bacteria</taxon>
        <taxon>Bacillati</taxon>
        <taxon>Actinomycetota</taxon>
        <taxon>Actinomycetes</taxon>
        <taxon>Streptosporangiales</taxon>
        <taxon>Streptosporangiaceae</taxon>
        <taxon>Acrocarpospora</taxon>
    </lineage>
</organism>
<dbReference type="SUPFAM" id="SSF53335">
    <property type="entry name" value="S-adenosyl-L-methionine-dependent methyltransferases"/>
    <property type="match status" value="1"/>
</dbReference>
<protein>
    <recommendedName>
        <fullName evidence="1">DNA (cytosine-5-)-methyltransferase</fullName>
        <ecNumber evidence="1">2.1.1.37</ecNumber>
    </recommendedName>
</protein>